<dbReference type="EMBL" id="APLF01000001">
    <property type="protein sequence ID" value="EMY82723.1"/>
    <property type="molecule type" value="Genomic_DNA"/>
</dbReference>
<evidence type="ECO:0000256" key="1">
    <source>
        <dbReference type="SAM" id="SignalP"/>
    </source>
</evidence>
<gene>
    <name evidence="2" type="ORF">pgond44_01340</name>
</gene>
<evidence type="ECO:0008006" key="4">
    <source>
        <dbReference type="Google" id="ProtNLM"/>
    </source>
</evidence>
<evidence type="ECO:0000313" key="2">
    <source>
        <dbReference type="EMBL" id="EMY82723.1"/>
    </source>
</evidence>
<accession>N1X3R2</accession>
<sequence length="155" mass="17676">MNKFLSIALILFTTVSFSQSQEETTDWITRNSDGREQVFYNENDGTLHLLAVRQAGNLLTTFVNEINPKDVKSISVKYGNDGWNSINLNFKSSGSTVDYYTVDKNYEMIGEVKSINKYGMNISIESDRELIDSFKKAYIHLFKTIGIEVKDGNMF</sequence>
<keyword evidence="3" id="KW-1185">Reference proteome</keyword>
<protein>
    <recommendedName>
        <fullName evidence="4">Secreted protein</fullName>
    </recommendedName>
</protein>
<evidence type="ECO:0000313" key="3">
    <source>
        <dbReference type="Proteomes" id="UP000012317"/>
    </source>
</evidence>
<dbReference type="RefSeq" id="WP_003435109.1">
    <property type="nucleotide sequence ID" value="NZ_APLF01000001.1"/>
</dbReference>
<keyword evidence="1" id="KW-0732">Signal</keyword>
<feature type="signal peptide" evidence="1">
    <location>
        <begin position="1"/>
        <end position="20"/>
    </location>
</feature>
<organism evidence="2 3">
    <name type="scientific">Psychroflexus gondwanensis ACAM 44</name>
    <dbReference type="NCBI Taxonomy" id="1189619"/>
    <lineage>
        <taxon>Bacteria</taxon>
        <taxon>Pseudomonadati</taxon>
        <taxon>Bacteroidota</taxon>
        <taxon>Flavobacteriia</taxon>
        <taxon>Flavobacteriales</taxon>
        <taxon>Flavobacteriaceae</taxon>
        <taxon>Psychroflexus</taxon>
    </lineage>
</organism>
<reference evidence="2 3" key="1">
    <citation type="journal article" date="2014" name="Genome Biol. Evol.">
        <title>Extensive gene acquisition in the extremely psychrophilic bacterial species Psychroflexus torquis and the link to sea-ice ecosystem specialism.</title>
        <authorList>
            <person name="Feng S."/>
            <person name="Powell S.M."/>
            <person name="Wilson R."/>
            <person name="Bowman J.P."/>
        </authorList>
    </citation>
    <scope>NUCLEOTIDE SEQUENCE [LARGE SCALE GENOMIC DNA]</scope>
    <source>
        <strain evidence="2 3">ACAM 44</strain>
    </source>
</reference>
<dbReference type="AlphaFoldDB" id="N1X3R2"/>
<feature type="chain" id="PRO_5004114087" description="Secreted protein" evidence="1">
    <location>
        <begin position="21"/>
        <end position="155"/>
    </location>
</feature>
<comment type="caution">
    <text evidence="2">The sequence shown here is derived from an EMBL/GenBank/DDBJ whole genome shotgun (WGS) entry which is preliminary data.</text>
</comment>
<name>N1X3R2_9FLAO</name>
<dbReference type="STRING" id="1189619.pgond44_01340"/>
<dbReference type="Proteomes" id="UP000012317">
    <property type="component" value="Unassembled WGS sequence"/>
</dbReference>
<proteinExistence type="predicted"/>